<accession>S8FLR5</accession>
<dbReference type="InParanoid" id="S8FLR5"/>
<evidence type="ECO:0000313" key="3">
    <source>
        <dbReference type="Proteomes" id="UP000015241"/>
    </source>
</evidence>
<name>S8FLR5_FOMSC</name>
<keyword evidence="3" id="KW-1185">Reference proteome</keyword>
<feature type="compositionally biased region" description="Basic residues" evidence="1">
    <location>
        <begin position="33"/>
        <end position="46"/>
    </location>
</feature>
<dbReference type="HOGENOM" id="CLU_1660791_0_0_1"/>
<dbReference type="EMBL" id="KE504136">
    <property type="protein sequence ID" value="EPT02291.1"/>
    <property type="molecule type" value="Genomic_DNA"/>
</dbReference>
<dbReference type="Proteomes" id="UP000015241">
    <property type="component" value="Unassembled WGS sequence"/>
</dbReference>
<gene>
    <name evidence="2" type="ORF">FOMPIDRAFT_1047987</name>
</gene>
<protein>
    <submittedName>
        <fullName evidence="2">Uncharacterized protein</fullName>
    </submittedName>
</protein>
<sequence>MVLFDERSGNLVAAAPDAGRDTTTSSWHPSTIHARRPSRRALRHKTRGESPRNNRTATHGVGPLVELQAGPMKDVSSLPATRTGCDSRYTPIARQTAPPATVGTVEISRVITETATTVRTRVTLELALAFVSSVNTVRSHGYKRRQTLSAMPRTGRGVL</sequence>
<evidence type="ECO:0000256" key="1">
    <source>
        <dbReference type="SAM" id="MobiDB-lite"/>
    </source>
</evidence>
<organism evidence="2 3">
    <name type="scientific">Fomitopsis schrenkii</name>
    <name type="common">Brown rot fungus</name>
    <dbReference type="NCBI Taxonomy" id="2126942"/>
    <lineage>
        <taxon>Eukaryota</taxon>
        <taxon>Fungi</taxon>
        <taxon>Dikarya</taxon>
        <taxon>Basidiomycota</taxon>
        <taxon>Agaricomycotina</taxon>
        <taxon>Agaricomycetes</taxon>
        <taxon>Polyporales</taxon>
        <taxon>Fomitopsis</taxon>
    </lineage>
</organism>
<evidence type="ECO:0000313" key="2">
    <source>
        <dbReference type="EMBL" id="EPT02291.1"/>
    </source>
</evidence>
<proteinExistence type="predicted"/>
<dbReference type="AlphaFoldDB" id="S8FLR5"/>
<feature type="region of interest" description="Disordered" evidence="1">
    <location>
        <begin position="1"/>
        <end position="63"/>
    </location>
</feature>
<reference evidence="2 3" key="1">
    <citation type="journal article" date="2012" name="Science">
        <title>The Paleozoic origin of enzymatic lignin decomposition reconstructed from 31 fungal genomes.</title>
        <authorList>
            <person name="Floudas D."/>
            <person name="Binder M."/>
            <person name="Riley R."/>
            <person name="Barry K."/>
            <person name="Blanchette R.A."/>
            <person name="Henrissat B."/>
            <person name="Martinez A.T."/>
            <person name="Otillar R."/>
            <person name="Spatafora J.W."/>
            <person name="Yadav J.S."/>
            <person name="Aerts A."/>
            <person name="Benoit I."/>
            <person name="Boyd A."/>
            <person name="Carlson A."/>
            <person name="Copeland A."/>
            <person name="Coutinho P.M."/>
            <person name="de Vries R.P."/>
            <person name="Ferreira P."/>
            <person name="Findley K."/>
            <person name="Foster B."/>
            <person name="Gaskell J."/>
            <person name="Glotzer D."/>
            <person name="Gorecki P."/>
            <person name="Heitman J."/>
            <person name="Hesse C."/>
            <person name="Hori C."/>
            <person name="Igarashi K."/>
            <person name="Jurgens J.A."/>
            <person name="Kallen N."/>
            <person name="Kersten P."/>
            <person name="Kohler A."/>
            <person name="Kuees U."/>
            <person name="Kumar T.K.A."/>
            <person name="Kuo A."/>
            <person name="LaButti K."/>
            <person name="Larrondo L.F."/>
            <person name="Lindquist E."/>
            <person name="Ling A."/>
            <person name="Lombard V."/>
            <person name="Lucas S."/>
            <person name="Lundell T."/>
            <person name="Martin R."/>
            <person name="McLaughlin D.J."/>
            <person name="Morgenstern I."/>
            <person name="Morin E."/>
            <person name="Murat C."/>
            <person name="Nagy L.G."/>
            <person name="Nolan M."/>
            <person name="Ohm R.A."/>
            <person name="Patyshakuliyeva A."/>
            <person name="Rokas A."/>
            <person name="Ruiz-Duenas F.J."/>
            <person name="Sabat G."/>
            <person name="Salamov A."/>
            <person name="Samejima M."/>
            <person name="Schmutz J."/>
            <person name="Slot J.C."/>
            <person name="St John F."/>
            <person name="Stenlid J."/>
            <person name="Sun H."/>
            <person name="Sun S."/>
            <person name="Syed K."/>
            <person name="Tsang A."/>
            <person name="Wiebenga A."/>
            <person name="Young D."/>
            <person name="Pisabarro A."/>
            <person name="Eastwood D.C."/>
            <person name="Martin F."/>
            <person name="Cullen D."/>
            <person name="Grigoriev I.V."/>
            <person name="Hibbett D.S."/>
        </authorList>
    </citation>
    <scope>NUCLEOTIDE SEQUENCE</scope>
    <source>
        <strain evidence="3">FP-58527</strain>
    </source>
</reference>